<evidence type="ECO:0000313" key="1">
    <source>
        <dbReference type="EMBL" id="WXX24579.1"/>
    </source>
</evidence>
<organism evidence="1 2">
    <name type="scientific">Psychrobacter raelei</name>
    <dbReference type="NCBI Taxonomy" id="2565531"/>
    <lineage>
        <taxon>Bacteria</taxon>
        <taxon>Pseudomonadati</taxon>
        <taxon>Pseudomonadota</taxon>
        <taxon>Gammaproteobacteria</taxon>
        <taxon>Moraxellales</taxon>
        <taxon>Moraxellaceae</taxon>
        <taxon>Psychrobacter</taxon>
    </lineage>
</organism>
<dbReference type="Proteomes" id="UP000829560">
    <property type="component" value="Chromosome"/>
</dbReference>
<dbReference type="AlphaFoldDB" id="A0AAU6PWS3"/>
<proteinExistence type="predicted"/>
<keyword evidence="2" id="KW-1185">Reference proteome</keyword>
<protein>
    <submittedName>
        <fullName evidence="1">Uncharacterized protein</fullName>
    </submittedName>
</protein>
<evidence type="ECO:0000313" key="2">
    <source>
        <dbReference type="Proteomes" id="UP000829560"/>
    </source>
</evidence>
<reference evidence="1" key="1">
    <citation type="submission" date="2024-03" db="EMBL/GenBank/DDBJ databases">
        <title>Psychrobacter raelis sp. nov. isolated from a dog with peritonitis.</title>
        <authorList>
            <person name="Schiavone A."/>
            <person name="Manzulli V."/>
            <person name="Camarda A."/>
            <person name="Cafiero M.A."/>
            <person name="Vasco I."/>
            <person name="Marino L."/>
            <person name="Pennuzzi G."/>
            <person name="Serrecchia L."/>
            <person name="Galante D."/>
            <person name="Pugliese N."/>
        </authorList>
    </citation>
    <scope>NUCLEOTIDE SEQUENCE</scope>
    <source>
        <strain evidence="1">PraFG1</strain>
    </source>
</reference>
<sequence length="339" mass="38840">MFGFFKKKNHIKSVRLINIIPTTFSNSLDTCFQDAQRDLENFMDASEDLEPNLLMPILYTSRLATAGLYHQGLQSKEDFDISDQSHFSLMVKIGNDITRQQQIDFQEKSLDYSMELLRIYYPTFKKEVSSALIVSAKNGVSIFQALQQALNEKLKDDALSNEICSSLVTPQFCTAFINSRLWDPVNDDFALTSQKLWAYFKSKHYDDFQYLFITDDEKIDNYIVSDIYSHISSEITDSEMAYQFILEELDAASHGNEEAIRFVNNTPFTKEEYEGALLDSSQPTFGVNNPQLTLTNLISQTGLPASQTARLRIEVVQKIIDDWYDEASSNEDVDLDILF</sequence>
<dbReference type="RefSeq" id="WP_338412596.1">
    <property type="nucleotide sequence ID" value="NZ_CP093310.2"/>
</dbReference>
<name>A0AAU6PWS3_9GAMM</name>
<dbReference type="KEGG" id="prae:MN210_17955"/>
<accession>A0AAU6PWS3</accession>
<dbReference type="EMBL" id="CP093310">
    <property type="protein sequence ID" value="WXX24579.1"/>
    <property type="molecule type" value="Genomic_DNA"/>
</dbReference>
<gene>
    <name evidence="1" type="ORF">MN210_17955</name>
</gene>